<comment type="caution">
    <text evidence="1">The sequence shown here is derived from an EMBL/GenBank/DDBJ whole genome shotgun (WGS) entry which is preliminary data.</text>
</comment>
<proteinExistence type="predicted"/>
<keyword evidence="2" id="KW-1185">Reference proteome</keyword>
<protein>
    <submittedName>
        <fullName evidence="1">Uncharacterized protein</fullName>
    </submittedName>
</protein>
<evidence type="ECO:0000313" key="2">
    <source>
        <dbReference type="Proteomes" id="UP001430953"/>
    </source>
</evidence>
<dbReference type="Proteomes" id="UP001430953">
    <property type="component" value="Unassembled WGS sequence"/>
</dbReference>
<dbReference type="AlphaFoldDB" id="A0AAW2EZ21"/>
<name>A0AAW2EZ21_9HYME</name>
<gene>
    <name evidence="1" type="ORF">PUN28_014647</name>
</gene>
<dbReference type="EMBL" id="JADYXP020000016">
    <property type="protein sequence ID" value="KAL0107461.1"/>
    <property type="molecule type" value="Genomic_DNA"/>
</dbReference>
<sequence>MCYIDWRLHNNLKPVLKGSYSMDLLDAACFYLIKRLGRAIPQGVKRDYRINQLGIDGECPENYILSVLLCFPKEP</sequence>
<reference evidence="1 2" key="1">
    <citation type="submission" date="2023-03" db="EMBL/GenBank/DDBJ databases">
        <title>High recombination rates correlate with genetic variation in Cardiocondyla obscurior ants.</title>
        <authorList>
            <person name="Errbii M."/>
        </authorList>
    </citation>
    <scope>NUCLEOTIDE SEQUENCE [LARGE SCALE GENOMIC DNA]</scope>
    <source>
        <strain evidence="1">Alpha-2009</strain>
        <tissue evidence="1">Whole body</tissue>
    </source>
</reference>
<accession>A0AAW2EZ21</accession>
<organism evidence="1 2">
    <name type="scientific">Cardiocondyla obscurior</name>
    <dbReference type="NCBI Taxonomy" id="286306"/>
    <lineage>
        <taxon>Eukaryota</taxon>
        <taxon>Metazoa</taxon>
        <taxon>Ecdysozoa</taxon>
        <taxon>Arthropoda</taxon>
        <taxon>Hexapoda</taxon>
        <taxon>Insecta</taxon>
        <taxon>Pterygota</taxon>
        <taxon>Neoptera</taxon>
        <taxon>Endopterygota</taxon>
        <taxon>Hymenoptera</taxon>
        <taxon>Apocrita</taxon>
        <taxon>Aculeata</taxon>
        <taxon>Formicoidea</taxon>
        <taxon>Formicidae</taxon>
        <taxon>Myrmicinae</taxon>
        <taxon>Cardiocondyla</taxon>
    </lineage>
</organism>
<evidence type="ECO:0000313" key="1">
    <source>
        <dbReference type="EMBL" id="KAL0107461.1"/>
    </source>
</evidence>